<dbReference type="Gene3D" id="3.30.1330.100">
    <property type="entry name" value="CofE-like"/>
    <property type="match status" value="1"/>
</dbReference>
<dbReference type="Pfam" id="PF01996">
    <property type="entry name" value="F420_ligase"/>
    <property type="match status" value="1"/>
</dbReference>
<feature type="domain" description="Coenzyme F420:L-glutamate ligase-like" evidence="2">
    <location>
        <begin position="25"/>
        <end position="178"/>
    </location>
</feature>
<feature type="transmembrane region" description="Helical" evidence="1">
    <location>
        <begin position="115"/>
        <end position="137"/>
    </location>
</feature>
<gene>
    <name evidence="3" type="ORF">A3A03_03380</name>
</gene>
<dbReference type="Proteomes" id="UP000176629">
    <property type="component" value="Unassembled WGS sequence"/>
</dbReference>
<keyword evidence="1" id="KW-1133">Transmembrane helix</keyword>
<evidence type="ECO:0000313" key="4">
    <source>
        <dbReference type="Proteomes" id="UP000176629"/>
    </source>
</evidence>
<sequence length="231" mass="25946">MEKIPNKGKNLIIGVDGQKYARIPVKTELVNFGDDLISVIKKYITSEFHEKDYLVISEKIVSVCQNNFRHISTVKVGSLAKLIVKGVKKYPNDIGFSRAEKMQIAIDISGRPRMLLAMVLGVLGKIFGIRGIFWVVAGKRVSEIDGFNPDAIDIYKENAILPPENPVKICQEIEDKLNFSSVIIDGNNINTKILGSSRKVFLSKKDLRLILLDNPMGQNDEMTPFIIIRKM</sequence>
<organism evidence="3 4">
    <name type="scientific">Candidatus Nomurabacteria bacterium RIFCSPLOWO2_01_FULL_40_18</name>
    <dbReference type="NCBI Taxonomy" id="1801773"/>
    <lineage>
        <taxon>Bacteria</taxon>
        <taxon>Candidatus Nomuraibacteriota</taxon>
    </lineage>
</organism>
<name>A0A1F6XJP3_9BACT</name>
<protein>
    <recommendedName>
        <fullName evidence="2">Coenzyme F420:L-glutamate ligase-like domain-containing protein</fullName>
    </recommendedName>
</protein>
<reference evidence="3 4" key="1">
    <citation type="journal article" date="2016" name="Nat. Commun.">
        <title>Thousands of microbial genomes shed light on interconnected biogeochemical processes in an aquifer system.</title>
        <authorList>
            <person name="Anantharaman K."/>
            <person name="Brown C.T."/>
            <person name="Hug L.A."/>
            <person name="Sharon I."/>
            <person name="Castelle C.J."/>
            <person name="Probst A.J."/>
            <person name="Thomas B.C."/>
            <person name="Singh A."/>
            <person name="Wilkins M.J."/>
            <person name="Karaoz U."/>
            <person name="Brodie E.L."/>
            <person name="Williams K.H."/>
            <person name="Hubbard S.S."/>
            <person name="Banfield J.F."/>
        </authorList>
    </citation>
    <scope>NUCLEOTIDE SEQUENCE [LARGE SCALE GENOMIC DNA]</scope>
</reference>
<keyword evidence="1" id="KW-0472">Membrane</keyword>
<comment type="caution">
    <text evidence="3">The sequence shown here is derived from an EMBL/GenBank/DDBJ whole genome shotgun (WGS) entry which is preliminary data.</text>
</comment>
<dbReference type="SUPFAM" id="SSF144010">
    <property type="entry name" value="CofE-like"/>
    <property type="match status" value="1"/>
</dbReference>
<dbReference type="AlphaFoldDB" id="A0A1F6XJP3"/>
<proteinExistence type="predicted"/>
<accession>A0A1F6XJP3</accession>
<dbReference type="EMBL" id="MFUX01000025">
    <property type="protein sequence ID" value="OGI94353.1"/>
    <property type="molecule type" value="Genomic_DNA"/>
</dbReference>
<evidence type="ECO:0000313" key="3">
    <source>
        <dbReference type="EMBL" id="OGI94353.1"/>
    </source>
</evidence>
<evidence type="ECO:0000259" key="2">
    <source>
        <dbReference type="Pfam" id="PF01996"/>
    </source>
</evidence>
<dbReference type="STRING" id="1801773.A3A03_03380"/>
<keyword evidence="1" id="KW-0812">Transmembrane</keyword>
<evidence type="ECO:0000256" key="1">
    <source>
        <dbReference type="SAM" id="Phobius"/>
    </source>
</evidence>
<dbReference type="InterPro" id="IPR002847">
    <property type="entry name" value="F420-0_gamma-glut_ligase-dom"/>
</dbReference>